<organism evidence="1 2">
    <name type="scientific">Pedobacter agri</name>
    <dbReference type="NCBI Taxonomy" id="454586"/>
    <lineage>
        <taxon>Bacteria</taxon>
        <taxon>Pseudomonadati</taxon>
        <taxon>Bacteroidota</taxon>
        <taxon>Sphingobacteriia</taxon>
        <taxon>Sphingobacteriales</taxon>
        <taxon>Sphingobacteriaceae</taxon>
        <taxon>Pedobacter</taxon>
    </lineage>
</organism>
<reference evidence="1" key="1">
    <citation type="submission" date="2022-11" db="EMBL/GenBank/DDBJ databases">
        <authorList>
            <person name="Graham C."/>
            <person name="Newman J.D."/>
        </authorList>
    </citation>
    <scope>NUCLEOTIDE SEQUENCE</scope>
    <source>
        <strain evidence="1">DSM 19486</strain>
    </source>
</reference>
<evidence type="ECO:0000313" key="1">
    <source>
        <dbReference type="EMBL" id="MCX3266938.1"/>
    </source>
</evidence>
<keyword evidence="2" id="KW-1185">Reference proteome</keyword>
<dbReference type="EMBL" id="JAPJUH010000006">
    <property type="protein sequence ID" value="MCX3266938.1"/>
    <property type="molecule type" value="Genomic_DNA"/>
</dbReference>
<dbReference type="Proteomes" id="UP001142592">
    <property type="component" value="Unassembled WGS sequence"/>
</dbReference>
<dbReference type="RefSeq" id="WP_010602338.1">
    <property type="nucleotide sequence ID" value="NZ_JAPJUH010000006.1"/>
</dbReference>
<name>A0A9X3IBU2_9SPHI</name>
<dbReference type="AlphaFoldDB" id="A0A9X3IBU2"/>
<dbReference type="Gene3D" id="3.10.450.590">
    <property type="match status" value="1"/>
</dbReference>
<evidence type="ECO:0008006" key="3">
    <source>
        <dbReference type="Google" id="ProtNLM"/>
    </source>
</evidence>
<gene>
    <name evidence="1" type="ORF">OQZ29_19415</name>
</gene>
<sequence>MKNKFLPVLFAFSLLLTLIGCNFSGTYINREEDKKAAEKVADEFYTLLQKREFQKVNPLLSTQFKDVTSAEKLNNYLSGTLNKLGEIKSKKLDHWESKVIKGTQSSATYVLYYLVERTKFQSKETVTLTAENDQIKIQGYNVNSDGLLIAK</sequence>
<accession>A0A9X3IBU2</accession>
<protein>
    <recommendedName>
        <fullName evidence="3">DUF3887 domain-containing protein</fullName>
    </recommendedName>
</protein>
<proteinExistence type="predicted"/>
<comment type="caution">
    <text evidence="1">The sequence shown here is derived from an EMBL/GenBank/DDBJ whole genome shotgun (WGS) entry which is preliminary data.</text>
</comment>
<dbReference type="PROSITE" id="PS51257">
    <property type="entry name" value="PROKAR_LIPOPROTEIN"/>
    <property type="match status" value="1"/>
</dbReference>
<evidence type="ECO:0000313" key="2">
    <source>
        <dbReference type="Proteomes" id="UP001142592"/>
    </source>
</evidence>